<evidence type="ECO:0000256" key="1">
    <source>
        <dbReference type="SAM" id="Phobius"/>
    </source>
</evidence>
<dbReference type="Proteomes" id="UP000075883">
    <property type="component" value="Unassembled WGS sequence"/>
</dbReference>
<keyword evidence="1" id="KW-0472">Membrane</keyword>
<dbReference type="VEuPathDB" id="VectorBase:ACUA027504"/>
<dbReference type="EnsemblMetazoa" id="ACUA027504-RA">
    <property type="protein sequence ID" value="ACUA027504-PA"/>
    <property type="gene ID" value="ACUA027504"/>
</dbReference>
<keyword evidence="1" id="KW-1133">Transmembrane helix</keyword>
<evidence type="ECO:0000313" key="2">
    <source>
        <dbReference type="EnsemblMetazoa" id="ACUA027504-PA"/>
    </source>
</evidence>
<proteinExistence type="predicted"/>
<organism evidence="2 3">
    <name type="scientific">Anopheles culicifacies</name>
    <dbReference type="NCBI Taxonomy" id="139723"/>
    <lineage>
        <taxon>Eukaryota</taxon>
        <taxon>Metazoa</taxon>
        <taxon>Ecdysozoa</taxon>
        <taxon>Arthropoda</taxon>
        <taxon>Hexapoda</taxon>
        <taxon>Insecta</taxon>
        <taxon>Pterygota</taxon>
        <taxon>Neoptera</taxon>
        <taxon>Endopterygota</taxon>
        <taxon>Diptera</taxon>
        <taxon>Nematocera</taxon>
        <taxon>Culicoidea</taxon>
        <taxon>Culicidae</taxon>
        <taxon>Anophelinae</taxon>
        <taxon>Anopheles</taxon>
        <taxon>culicifacies species complex</taxon>
    </lineage>
</organism>
<keyword evidence="3" id="KW-1185">Reference proteome</keyword>
<sequence length="146" mass="16083">MSHRMSPKTRVVFKFIFGLGIWSFLVLGFFKLNGDTVLPHQIQQSPINGRLLLNKDNRWTGNEATSTTTDRYLSPAGQAGAMAGADEVLVDNRAARNSIVTDATATVISSTRVLSSCAFRLLIYREFCLYRRAPGMGDRNDLGTPA</sequence>
<feature type="transmembrane region" description="Helical" evidence="1">
    <location>
        <begin position="12"/>
        <end position="30"/>
    </location>
</feature>
<reference evidence="3" key="1">
    <citation type="submission" date="2013-09" db="EMBL/GenBank/DDBJ databases">
        <title>The Genome Sequence of Anopheles culicifacies species A.</title>
        <authorList>
            <consortium name="The Broad Institute Genomics Platform"/>
            <person name="Neafsey D.E."/>
            <person name="Besansky N."/>
            <person name="Howell P."/>
            <person name="Walton C."/>
            <person name="Young S.K."/>
            <person name="Zeng Q."/>
            <person name="Gargeya S."/>
            <person name="Fitzgerald M."/>
            <person name="Haas B."/>
            <person name="Abouelleil A."/>
            <person name="Allen A.W."/>
            <person name="Alvarado L."/>
            <person name="Arachchi H.M."/>
            <person name="Berlin A.M."/>
            <person name="Chapman S.B."/>
            <person name="Gainer-Dewar J."/>
            <person name="Goldberg J."/>
            <person name="Griggs A."/>
            <person name="Gujja S."/>
            <person name="Hansen M."/>
            <person name="Howarth C."/>
            <person name="Imamovic A."/>
            <person name="Ireland A."/>
            <person name="Larimer J."/>
            <person name="McCowan C."/>
            <person name="Murphy C."/>
            <person name="Pearson M."/>
            <person name="Poon T.W."/>
            <person name="Priest M."/>
            <person name="Roberts A."/>
            <person name="Saif S."/>
            <person name="Shea T."/>
            <person name="Sisk P."/>
            <person name="Sykes S."/>
            <person name="Wortman J."/>
            <person name="Nusbaum C."/>
            <person name="Birren B."/>
        </authorList>
    </citation>
    <scope>NUCLEOTIDE SEQUENCE [LARGE SCALE GENOMIC DNA]</scope>
    <source>
        <strain evidence="3">A-37</strain>
    </source>
</reference>
<keyword evidence="1" id="KW-0812">Transmembrane</keyword>
<name>A0A182MVU6_9DIPT</name>
<accession>A0A182MVU6</accession>
<evidence type="ECO:0000313" key="3">
    <source>
        <dbReference type="Proteomes" id="UP000075883"/>
    </source>
</evidence>
<reference evidence="2" key="2">
    <citation type="submission" date="2020-05" db="UniProtKB">
        <authorList>
            <consortium name="EnsemblMetazoa"/>
        </authorList>
    </citation>
    <scope>IDENTIFICATION</scope>
    <source>
        <strain evidence="2">A-37</strain>
    </source>
</reference>
<protein>
    <submittedName>
        <fullName evidence="2">Uncharacterized protein</fullName>
    </submittedName>
</protein>
<dbReference type="AlphaFoldDB" id="A0A182MVU6"/>
<dbReference type="EMBL" id="AXCM01006599">
    <property type="status" value="NOT_ANNOTATED_CDS"/>
    <property type="molecule type" value="Genomic_DNA"/>
</dbReference>